<organism evidence="8 9">
    <name type="scientific">Corynebacterium mendelii</name>
    <dbReference type="NCBI Taxonomy" id="2765362"/>
    <lineage>
        <taxon>Bacteria</taxon>
        <taxon>Bacillati</taxon>
        <taxon>Actinomycetota</taxon>
        <taxon>Actinomycetes</taxon>
        <taxon>Mycobacteriales</taxon>
        <taxon>Corynebacteriaceae</taxon>
        <taxon>Corynebacterium</taxon>
    </lineage>
</organism>
<dbReference type="PROSITE" id="PS01039">
    <property type="entry name" value="SBP_BACTERIAL_3"/>
    <property type="match status" value="1"/>
</dbReference>
<gene>
    <name evidence="8" type="ORF">JZY06_11070</name>
</gene>
<dbReference type="InterPro" id="IPR018313">
    <property type="entry name" value="SBP_3_CS"/>
</dbReference>
<dbReference type="GO" id="GO:0030288">
    <property type="term" value="C:outer membrane-bounded periplasmic space"/>
    <property type="evidence" value="ECO:0007669"/>
    <property type="project" value="TreeGrafter"/>
</dbReference>
<dbReference type="InterPro" id="IPR001638">
    <property type="entry name" value="Solute-binding_3/MltF_N"/>
</dbReference>
<evidence type="ECO:0000256" key="5">
    <source>
        <dbReference type="SAM" id="MobiDB-lite"/>
    </source>
</evidence>
<dbReference type="AlphaFoldDB" id="A0A939E1A6"/>
<proteinExistence type="inferred from homology"/>
<evidence type="ECO:0000256" key="4">
    <source>
        <dbReference type="RuleBase" id="RU003744"/>
    </source>
</evidence>
<evidence type="ECO:0000256" key="1">
    <source>
        <dbReference type="ARBA" id="ARBA00010333"/>
    </source>
</evidence>
<dbReference type="CDD" id="cd13690">
    <property type="entry name" value="PBP2_GluB"/>
    <property type="match status" value="1"/>
</dbReference>
<dbReference type="EMBL" id="JAFLEQ010000017">
    <property type="protein sequence ID" value="MBN9645145.1"/>
    <property type="molecule type" value="Genomic_DNA"/>
</dbReference>
<dbReference type="PANTHER" id="PTHR30085">
    <property type="entry name" value="AMINO ACID ABC TRANSPORTER PERMEASE"/>
    <property type="match status" value="1"/>
</dbReference>
<feature type="region of interest" description="Disordered" evidence="5">
    <location>
        <begin position="332"/>
        <end position="352"/>
    </location>
</feature>
<comment type="similarity">
    <text evidence="1 4">Belongs to the bacterial solute-binding protein 3 family.</text>
</comment>
<dbReference type="PANTHER" id="PTHR30085:SF6">
    <property type="entry name" value="ABC TRANSPORTER GLUTAMINE-BINDING PROTEIN GLNH"/>
    <property type="match status" value="1"/>
</dbReference>
<evidence type="ECO:0000313" key="9">
    <source>
        <dbReference type="Proteomes" id="UP000664332"/>
    </source>
</evidence>
<reference evidence="8" key="1">
    <citation type="submission" date="2021-03" db="EMBL/GenBank/DDBJ databases">
        <authorList>
            <person name="Sun Q."/>
        </authorList>
    </citation>
    <scope>NUCLEOTIDE SEQUENCE</scope>
    <source>
        <strain evidence="8">CCM 8862</strain>
    </source>
</reference>
<feature type="signal peptide" evidence="6">
    <location>
        <begin position="1"/>
        <end position="26"/>
    </location>
</feature>
<dbReference type="SMART" id="SM00062">
    <property type="entry name" value="PBPb"/>
    <property type="match status" value="1"/>
</dbReference>
<feature type="chain" id="PRO_5038897951" evidence="6">
    <location>
        <begin position="27"/>
        <end position="352"/>
    </location>
</feature>
<evidence type="ECO:0000313" key="8">
    <source>
        <dbReference type="EMBL" id="MBN9645145.1"/>
    </source>
</evidence>
<feature type="domain" description="Solute-binding protein family 3/N-terminal" evidence="7">
    <location>
        <begin position="98"/>
        <end position="324"/>
    </location>
</feature>
<protein>
    <submittedName>
        <fullName evidence="8">Glutamate ABC transporter substrate-binding protein</fullName>
    </submittedName>
</protein>
<dbReference type="InterPro" id="IPR051455">
    <property type="entry name" value="Bact_solute-bind_prot3"/>
</dbReference>
<dbReference type="GO" id="GO:0006865">
    <property type="term" value="P:amino acid transport"/>
    <property type="evidence" value="ECO:0007669"/>
    <property type="project" value="TreeGrafter"/>
</dbReference>
<dbReference type="Gene3D" id="3.40.190.10">
    <property type="entry name" value="Periplasmic binding protein-like II"/>
    <property type="match status" value="2"/>
</dbReference>
<sequence>MDHRFPPAAARRLAAAVCALALAASACGCHRATGTDPLPQWTAPAATGSVPLPPGAHFEPASGHPSPMPEALGPGSGSAALDGRSPAERVPHIFARGRLIVGVDQSQHLLSFRDPSTGQLAGFEIDVAEAIAEDIFGEPGHIEFRFVDSTDRVAALKEGRVDIVVRTMTVTPQREQEVLFSTPYFMARTRLLSVEKNHITTIDDLTGKTVCVAEGSTSLQLARAVAYNSRILKVKNWADCLVALQQAQADAVMTDDTVLSGIAAQDPYTKITGPTLADGYYAVAVAPPTRLVDTVGVIMQVNSTIERIRSDGTWWQMFNRWLAPYQQTVGPPPLNYRHPAPGKTQPTGGDRR</sequence>
<dbReference type="RefSeq" id="WP_207279618.1">
    <property type="nucleotide sequence ID" value="NZ_JAFLEQ010000017.1"/>
</dbReference>
<keyword evidence="2" id="KW-0813">Transport</keyword>
<comment type="caution">
    <text evidence="8">The sequence shown here is derived from an EMBL/GenBank/DDBJ whole genome shotgun (WGS) entry which is preliminary data.</text>
</comment>
<dbReference type="PROSITE" id="PS51257">
    <property type="entry name" value="PROKAR_LIPOPROTEIN"/>
    <property type="match status" value="1"/>
</dbReference>
<dbReference type="Proteomes" id="UP000664332">
    <property type="component" value="Unassembled WGS sequence"/>
</dbReference>
<evidence type="ECO:0000256" key="2">
    <source>
        <dbReference type="ARBA" id="ARBA00022448"/>
    </source>
</evidence>
<dbReference type="Pfam" id="PF00497">
    <property type="entry name" value="SBP_bac_3"/>
    <property type="match status" value="1"/>
</dbReference>
<evidence type="ECO:0000256" key="6">
    <source>
        <dbReference type="SAM" id="SignalP"/>
    </source>
</evidence>
<keyword evidence="9" id="KW-1185">Reference proteome</keyword>
<keyword evidence="3 6" id="KW-0732">Signal</keyword>
<feature type="region of interest" description="Disordered" evidence="5">
    <location>
        <begin position="40"/>
        <end position="85"/>
    </location>
</feature>
<evidence type="ECO:0000256" key="3">
    <source>
        <dbReference type="ARBA" id="ARBA00022729"/>
    </source>
</evidence>
<accession>A0A939E1A6</accession>
<name>A0A939E1A6_9CORY</name>
<evidence type="ECO:0000259" key="7">
    <source>
        <dbReference type="SMART" id="SM00062"/>
    </source>
</evidence>
<dbReference type="GO" id="GO:0005576">
    <property type="term" value="C:extracellular region"/>
    <property type="evidence" value="ECO:0007669"/>
    <property type="project" value="TreeGrafter"/>
</dbReference>
<dbReference type="SUPFAM" id="SSF53850">
    <property type="entry name" value="Periplasmic binding protein-like II"/>
    <property type="match status" value="1"/>
</dbReference>